<dbReference type="GO" id="GO:0008374">
    <property type="term" value="F:O-acyltransferase activity"/>
    <property type="evidence" value="ECO:0007669"/>
    <property type="project" value="InterPro"/>
</dbReference>
<dbReference type="Pfam" id="PF06974">
    <property type="entry name" value="WS_DGAT_C"/>
    <property type="match status" value="1"/>
</dbReference>
<reference evidence="3 4" key="1">
    <citation type="journal article" date="2013" name="Genome Biol.">
        <title>Draft genome of the mountain pine beetle, Dendroctonus ponderosae Hopkins, a major forest pest.</title>
        <authorList>
            <person name="Keeling C.I."/>
            <person name="Yuen M.M."/>
            <person name="Liao N.Y."/>
            <person name="Docking T.R."/>
            <person name="Chan S.K."/>
            <person name="Taylor G.A."/>
            <person name="Palmquist D.L."/>
            <person name="Jackman S.D."/>
            <person name="Nguyen A."/>
            <person name="Li M."/>
            <person name="Henderson H."/>
            <person name="Janes J.K."/>
            <person name="Zhao Y."/>
            <person name="Pandoh P."/>
            <person name="Moore R."/>
            <person name="Sperling F.A."/>
            <person name="Huber D.P."/>
            <person name="Birol I."/>
            <person name="Jones S.J."/>
            <person name="Bohlmann J."/>
        </authorList>
    </citation>
    <scope>NUCLEOTIDE SEQUENCE</scope>
</reference>
<evidence type="ECO:0000259" key="2">
    <source>
        <dbReference type="Pfam" id="PF06974"/>
    </source>
</evidence>
<feature type="domain" description="O-acyltransferase WSD1 C-terminal" evidence="2">
    <location>
        <begin position="367"/>
        <end position="498"/>
    </location>
</feature>
<accession>U4U1D0</accession>
<keyword evidence="1" id="KW-0812">Transmembrane</keyword>
<dbReference type="EMBL" id="KB631871">
    <property type="protein sequence ID" value="ERL86852.1"/>
    <property type="molecule type" value="Genomic_DNA"/>
</dbReference>
<keyword evidence="1" id="KW-0472">Membrane</keyword>
<evidence type="ECO:0000313" key="4">
    <source>
        <dbReference type="Proteomes" id="UP000030742"/>
    </source>
</evidence>
<name>U4U1D0_DENPD</name>
<dbReference type="PANTHER" id="PTHR31650:SF1">
    <property type="entry name" value="WAX ESTER SYNTHASE_DIACYLGLYCEROL ACYLTRANSFERASE 4-RELATED"/>
    <property type="match status" value="1"/>
</dbReference>
<dbReference type="GO" id="GO:0019432">
    <property type="term" value="P:triglyceride biosynthetic process"/>
    <property type="evidence" value="ECO:0007669"/>
    <property type="project" value="TreeGrafter"/>
</dbReference>
<dbReference type="GO" id="GO:0005886">
    <property type="term" value="C:plasma membrane"/>
    <property type="evidence" value="ECO:0007669"/>
    <property type="project" value="TreeGrafter"/>
</dbReference>
<evidence type="ECO:0000256" key="1">
    <source>
        <dbReference type="SAM" id="Phobius"/>
    </source>
</evidence>
<dbReference type="PANTHER" id="PTHR31650">
    <property type="entry name" value="O-ACYLTRANSFERASE (WSD1-LIKE) FAMILY PROTEIN"/>
    <property type="match status" value="1"/>
</dbReference>
<feature type="transmembrane region" description="Helical" evidence="1">
    <location>
        <begin position="14"/>
        <end position="34"/>
    </location>
</feature>
<dbReference type="InterPro" id="IPR045034">
    <property type="entry name" value="O-acyltransferase_WSD1-like"/>
</dbReference>
<dbReference type="OrthoDB" id="619536at2759"/>
<keyword evidence="1" id="KW-1133">Transmembrane helix</keyword>
<dbReference type="STRING" id="77166.U4U1D0"/>
<sequence length="518" mass="58538">MFQTSPQVNMLKTFFINIVAWSVLLPAVAFFAVYRKIVDIILRMIHGELYGGLFNLNDTVFFWNDVTSIYLTTVLYIKSKREIDLLSNVQNVIRKQIFGNPDAYPKLTGTKCSFGGYSYWKKYGCQPDSVVQSLKLPKNEKFSEEYLKKATAEIIENKIDNNDSVLWNFYISEKPLEDFSSDGSFCYPIVARFHHSIADGTSLVALFIRLFGDSKAQNYTEELFKKLIKPPIAHHHHKMGIESLATLVKKIIRTIHFALDLVCFAFGRLIQNSQLRVHDVNGLHRTSYSGEKITVWADESDCLMMVKKIRERTKSKFTCVISTAVAASMTDYLKRNKLPVPEQTSGVMALLLHFPSIDPIKPVVLENKAAGLCYSLPCHTSNNILDFLRNVTASMNEQLKYTDAIISSLLLRYAMGFVPVKFIDNYLGFDAQTFLLTNIPGGSRIEMFDGCILEKVVPVAPNVKGIGISFGIISYDNKLQIGVTVDKAITTNQEEVQKIANDFFRNIRLLDVASKNSC</sequence>
<organism evidence="3 4">
    <name type="scientific">Dendroctonus ponderosae</name>
    <name type="common">Mountain pine beetle</name>
    <dbReference type="NCBI Taxonomy" id="77166"/>
    <lineage>
        <taxon>Eukaryota</taxon>
        <taxon>Metazoa</taxon>
        <taxon>Ecdysozoa</taxon>
        <taxon>Arthropoda</taxon>
        <taxon>Hexapoda</taxon>
        <taxon>Insecta</taxon>
        <taxon>Pterygota</taxon>
        <taxon>Neoptera</taxon>
        <taxon>Endopterygota</taxon>
        <taxon>Coleoptera</taxon>
        <taxon>Polyphaga</taxon>
        <taxon>Cucujiformia</taxon>
        <taxon>Curculionidae</taxon>
        <taxon>Scolytinae</taxon>
        <taxon>Dendroctonus</taxon>
    </lineage>
</organism>
<dbReference type="AlphaFoldDB" id="U4U1D0"/>
<dbReference type="InterPro" id="IPR009721">
    <property type="entry name" value="O-acyltransferase_WSD1_C"/>
</dbReference>
<dbReference type="Proteomes" id="UP000030742">
    <property type="component" value="Unassembled WGS sequence"/>
</dbReference>
<gene>
    <name evidence="3" type="ORF">D910_04255</name>
</gene>
<evidence type="ECO:0000313" key="3">
    <source>
        <dbReference type="EMBL" id="ERL86852.1"/>
    </source>
</evidence>
<protein>
    <recommendedName>
        <fullName evidence="2">O-acyltransferase WSD1 C-terminal domain-containing protein</fullName>
    </recommendedName>
</protein>
<proteinExistence type="predicted"/>